<dbReference type="EMBL" id="JBHSIS010000002">
    <property type="protein sequence ID" value="MFC4852468.1"/>
    <property type="molecule type" value="Genomic_DNA"/>
</dbReference>
<dbReference type="RefSeq" id="WP_378054206.1">
    <property type="nucleotide sequence ID" value="NZ_JBHSIS010000002.1"/>
</dbReference>
<organism evidence="2 3">
    <name type="scientific">Actinophytocola glycyrrhizae</name>
    <dbReference type="NCBI Taxonomy" id="2044873"/>
    <lineage>
        <taxon>Bacteria</taxon>
        <taxon>Bacillati</taxon>
        <taxon>Actinomycetota</taxon>
        <taxon>Actinomycetes</taxon>
        <taxon>Pseudonocardiales</taxon>
        <taxon>Pseudonocardiaceae</taxon>
    </lineage>
</organism>
<name>A0ABV9RV55_9PSEU</name>
<reference evidence="3" key="1">
    <citation type="journal article" date="2019" name="Int. J. Syst. Evol. Microbiol.">
        <title>The Global Catalogue of Microorganisms (GCM) 10K type strain sequencing project: providing services to taxonomists for standard genome sequencing and annotation.</title>
        <authorList>
            <consortium name="The Broad Institute Genomics Platform"/>
            <consortium name="The Broad Institute Genome Sequencing Center for Infectious Disease"/>
            <person name="Wu L."/>
            <person name="Ma J."/>
        </authorList>
    </citation>
    <scope>NUCLEOTIDE SEQUENCE [LARGE SCALE GENOMIC DNA]</scope>
    <source>
        <strain evidence="3">ZS-22-S1</strain>
    </source>
</reference>
<accession>A0ABV9RV55</accession>
<feature type="transmembrane region" description="Helical" evidence="1">
    <location>
        <begin position="26"/>
        <end position="48"/>
    </location>
</feature>
<feature type="transmembrane region" description="Helical" evidence="1">
    <location>
        <begin position="78"/>
        <end position="99"/>
    </location>
</feature>
<proteinExistence type="predicted"/>
<evidence type="ECO:0000256" key="1">
    <source>
        <dbReference type="SAM" id="Phobius"/>
    </source>
</evidence>
<keyword evidence="1" id="KW-0472">Membrane</keyword>
<keyword evidence="1" id="KW-1133">Transmembrane helix</keyword>
<keyword evidence="3" id="KW-1185">Reference proteome</keyword>
<gene>
    <name evidence="2" type="ORF">ACFPCV_03055</name>
</gene>
<evidence type="ECO:0000313" key="3">
    <source>
        <dbReference type="Proteomes" id="UP001595859"/>
    </source>
</evidence>
<protein>
    <submittedName>
        <fullName evidence="2">Uncharacterized protein</fullName>
    </submittedName>
</protein>
<sequence>MNHLAYALFPSPRLAARFGIPRRSPLVAIVAFPFAVLAVFLVWSGWLYPLRPDTVGALGHPFTADPLLSGAWGGPTLAGAWFVHAMIALGMQAGCVAVLRRLSGRVRADAV</sequence>
<evidence type="ECO:0000313" key="2">
    <source>
        <dbReference type="EMBL" id="MFC4852468.1"/>
    </source>
</evidence>
<keyword evidence="1" id="KW-0812">Transmembrane</keyword>
<dbReference type="Proteomes" id="UP001595859">
    <property type="component" value="Unassembled WGS sequence"/>
</dbReference>
<comment type="caution">
    <text evidence="2">The sequence shown here is derived from an EMBL/GenBank/DDBJ whole genome shotgun (WGS) entry which is preliminary data.</text>
</comment>